<dbReference type="NCBIfam" id="TIGR03420">
    <property type="entry name" value="DnaA_homol_Hda"/>
    <property type="match status" value="1"/>
</dbReference>
<sequence length="233" mass="24967">MSAQIPLSLRWPSWLRLEQFDVSGASQGTTAALEAAARDAQAPWMFVSGPAGSGKTHLLVAACHAAQTLGRRAQYVDVADLGEPRAERLRALGGSDLLALDDVDALAGTPADEHALFDLYNRCRAEGSVLLFAAAAPPAMLPLGLPDLRSRLAACTQGRLRPLDEGSRRAVLHARAAARGIELDEAVLDWLFAHQARDLGTLTGLLERIDRATLAAQRRVTVPFLRQLLAGPR</sequence>
<accession>A0A2W5MPP6</accession>
<proteinExistence type="predicted"/>
<dbReference type="SUPFAM" id="SSF52540">
    <property type="entry name" value="P-loop containing nucleoside triphosphate hydrolases"/>
    <property type="match status" value="1"/>
</dbReference>
<dbReference type="Pfam" id="PF00308">
    <property type="entry name" value="Bac_DnaA"/>
    <property type="match status" value="1"/>
</dbReference>
<dbReference type="GO" id="GO:0006270">
    <property type="term" value="P:DNA replication initiation"/>
    <property type="evidence" value="ECO:0007669"/>
    <property type="project" value="TreeGrafter"/>
</dbReference>
<dbReference type="Gene3D" id="1.10.8.60">
    <property type="match status" value="1"/>
</dbReference>
<protein>
    <submittedName>
        <fullName evidence="3">DnaA regulatory inactivator Hda</fullName>
    </submittedName>
</protein>
<dbReference type="InterPro" id="IPR027417">
    <property type="entry name" value="P-loop_NTPase"/>
</dbReference>
<dbReference type="GO" id="GO:0032297">
    <property type="term" value="P:negative regulation of DNA-templated DNA replication initiation"/>
    <property type="evidence" value="ECO:0007669"/>
    <property type="project" value="InterPro"/>
</dbReference>
<dbReference type="Proteomes" id="UP000249046">
    <property type="component" value="Unassembled WGS sequence"/>
</dbReference>
<name>A0A2W5MPP6_9GAMM</name>
<dbReference type="Pfam" id="PF22688">
    <property type="entry name" value="Hda_lid"/>
    <property type="match status" value="1"/>
</dbReference>
<dbReference type="AlphaFoldDB" id="A0A2W5MPP6"/>
<feature type="domain" description="Chromosomal replication initiator protein DnaA ATPAse" evidence="1">
    <location>
        <begin position="30"/>
        <end position="152"/>
    </location>
</feature>
<dbReference type="InterPro" id="IPR013317">
    <property type="entry name" value="DnaA_dom"/>
</dbReference>
<dbReference type="PANTHER" id="PTHR30050:SF5">
    <property type="entry name" value="DNAA REGULATORY INACTIVATOR HDA"/>
    <property type="match status" value="1"/>
</dbReference>
<evidence type="ECO:0000259" key="1">
    <source>
        <dbReference type="Pfam" id="PF00308"/>
    </source>
</evidence>
<dbReference type="EMBL" id="QFPO01000001">
    <property type="protein sequence ID" value="PZQ19683.1"/>
    <property type="molecule type" value="Genomic_DNA"/>
</dbReference>
<dbReference type="PANTHER" id="PTHR30050">
    <property type="entry name" value="CHROMOSOMAL REPLICATION INITIATOR PROTEIN DNAA"/>
    <property type="match status" value="1"/>
</dbReference>
<comment type="caution">
    <text evidence="3">The sequence shown here is derived from an EMBL/GenBank/DDBJ whole genome shotgun (WGS) entry which is preliminary data.</text>
</comment>
<evidence type="ECO:0000313" key="3">
    <source>
        <dbReference type="EMBL" id="PZQ19683.1"/>
    </source>
</evidence>
<organism evidence="3 4">
    <name type="scientific">Rhodanobacter denitrificans</name>
    <dbReference type="NCBI Taxonomy" id="666685"/>
    <lineage>
        <taxon>Bacteria</taxon>
        <taxon>Pseudomonadati</taxon>
        <taxon>Pseudomonadota</taxon>
        <taxon>Gammaproteobacteria</taxon>
        <taxon>Lysobacterales</taxon>
        <taxon>Rhodanobacteraceae</taxon>
        <taxon>Rhodanobacter</taxon>
    </lineage>
</organism>
<evidence type="ECO:0000259" key="2">
    <source>
        <dbReference type="Pfam" id="PF22688"/>
    </source>
</evidence>
<gene>
    <name evidence="3" type="primary">hda</name>
    <name evidence="3" type="ORF">DI564_00085</name>
</gene>
<reference evidence="3 4" key="1">
    <citation type="submission" date="2017-08" db="EMBL/GenBank/DDBJ databases">
        <title>Infants hospitalized years apart are colonized by the same room-sourced microbial strains.</title>
        <authorList>
            <person name="Brooks B."/>
            <person name="Olm M.R."/>
            <person name="Firek B.A."/>
            <person name="Baker R."/>
            <person name="Thomas B.C."/>
            <person name="Morowitz M.J."/>
            <person name="Banfield J.F."/>
        </authorList>
    </citation>
    <scope>NUCLEOTIDE SEQUENCE [LARGE SCALE GENOMIC DNA]</scope>
    <source>
        <strain evidence="3">S2_005_003_R2_42</strain>
    </source>
</reference>
<dbReference type="Gene3D" id="3.40.50.300">
    <property type="entry name" value="P-loop containing nucleotide triphosphate hydrolases"/>
    <property type="match status" value="1"/>
</dbReference>
<dbReference type="InterPro" id="IPR017788">
    <property type="entry name" value="Hda"/>
</dbReference>
<dbReference type="InterPro" id="IPR055199">
    <property type="entry name" value="Hda_lid"/>
</dbReference>
<evidence type="ECO:0000313" key="4">
    <source>
        <dbReference type="Proteomes" id="UP000249046"/>
    </source>
</evidence>
<feature type="domain" description="Hda lid" evidence="2">
    <location>
        <begin position="167"/>
        <end position="229"/>
    </location>
</feature>